<dbReference type="EMBL" id="CAJVQA010009555">
    <property type="protein sequence ID" value="CAG8687172.1"/>
    <property type="molecule type" value="Genomic_DNA"/>
</dbReference>
<evidence type="ECO:0000256" key="4">
    <source>
        <dbReference type="ARBA" id="ARBA00022824"/>
    </source>
</evidence>
<dbReference type="AlphaFoldDB" id="A0A9N9HJH3"/>
<evidence type="ECO:0000256" key="3">
    <source>
        <dbReference type="ARBA" id="ARBA00022692"/>
    </source>
</evidence>
<comment type="subcellular location">
    <subcellularLocation>
        <location evidence="1 7">Endoplasmic reticulum membrane</location>
        <topology evidence="1 7">Multi-pass membrane protein</topology>
    </subcellularLocation>
</comment>
<dbReference type="Pfam" id="PF04511">
    <property type="entry name" value="DER1"/>
    <property type="match status" value="1"/>
</dbReference>
<keyword evidence="4 7" id="KW-0256">Endoplasmic reticulum</keyword>
<comment type="caution">
    <text evidence="8">The sequence shown here is derived from an EMBL/GenBank/DDBJ whole genome shotgun (WGS) entry which is preliminary data.</text>
</comment>
<dbReference type="PANTHER" id="PTHR11009">
    <property type="entry name" value="DER1-LIKE PROTEIN, DERLIN"/>
    <property type="match status" value="1"/>
</dbReference>
<keyword evidence="5 7" id="KW-1133">Transmembrane helix</keyword>
<protein>
    <recommendedName>
        <fullName evidence="7">Derlin</fullName>
    </recommendedName>
</protein>
<dbReference type="InterPro" id="IPR007599">
    <property type="entry name" value="DER1"/>
</dbReference>
<gene>
    <name evidence="8" type="ORF">CPELLU_LOCUS11084</name>
</gene>
<keyword evidence="6 7" id="KW-0472">Membrane</keyword>
<evidence type="ECO:0000256" key="2">
    <source>
        <dbReference type="ARBA" id="ARBA00008917"/>
    </source>
</evidence>
<feature type="transmembrane region" description="Helical" evidence="7">
    <location>
        <begin position="49"/>
        <end position="68"/>
    </location>
</feature>
<evidence type="ECO:0000256" key="6">
    <source>
        <dbReference type="ARBA" id="ARBA00023136"/>
    </source>
</evidence>
<evidence type="ECO:0000313" key="8">
    <source>
        <dbReference type="EMBL" id="CAG8687172.1"/>
    </source>
</evidence>
<comment type="caution">
    <text evidence="7">Lacks conserved residue(s) required for the propagation of feature annotation.</text>
</comment>
<name>A0A9N9HJH3_9GLOM</name>
<feature type="transmembrane region" description="Helical" evidence="7">
    <location>
        <begin position="88"/>
        <end position="109"/>
    </location>
</feature>
<keyword evidence="3 7" id="KW-0812">Transmembrane</keyword>
<dbReference type="GO" id="GO:0005789">
    <property type="term" value="C:endoplasmic reticulum membrane"/>
    <property type="evidence" value="ECO:0007669"/>
    <property type="project" value="UniProtKB-SubCell"/>
</dbReference>
<dbReference type="Proteomes" id="UP000789759">
    <property type="component" value="Unassembled WGS sequence"/>
</dbReference>
<evidence type="ECO:0000313" key="9">
    <source>
        <dbReference type="Proteomes" id="UP000789759"/>
    </source>
</evidence>
<evidence type="ECO:0000256" key="1">
    <source>
        <dbReference type="ARBA" id="ARBA00004477"/>
    </source>
</evidence>
<dbReference type="OrthoDB" id="1716531at2759"/>
<sequence>MDEIKDWLINLPFCTKFLVSNVVLITLTLTMWSHILIIYELQKFKLWRYYSSFFLFPLSINGILELYLLCYFSKDLETAKFSGVTADYVCYLLFIVLTITVSFDMARIIQSYMWPTLPYQSYMWPTLLYQSLMIAIIYTWSLYRRQTSINIINFYNVISFKAVYLPFIILLLDTCYFQYIPYDVLAGIIASHLYFYLKERYPAADGKGLLNTPRWLYGIFPDSYCSSNLSKPRIDINFRFRFLTWGLFDLMGIVRILNIRERRFRYRNERWV</sequence>
<comment type="function">
    <text evidence="7">May be involved in the degradation of misfolded endoplasmic reticulum (ER) luminal proteins.</text>
</comment>
<accession>A0A9N9HJH3</accession>
<feature type="transmembrane region" description="Helical" evidence="7">
    <location>
        <begin position="152"/>
        <end position="172"/>
    </location>
</feature>
<proteinExistence type="inferred from homology"/>
<feature type="transmembrane region" description="Helical" evidence="7">
    <location>
        <begin position="238"/>
        <end position="257"/>
    </location>
</feature>
<reference evidence="8" key="1">
    <citation type="submission" date="2021-06" db="EMBL/GenBank/DDBJ databases">
        <authorList>
            <person name="Kallberg Y."/>
            <person name="Tangrot J."/>
            <person name="Rosling A."/>
        </authorList>
    </citation>
    <scope>NUCLEOTIDE SEQUENCE</scope>
    <source>
        <strain evidence="8">FL966</strain>
    </source>
</reference>
<evidence type="ECO:0000256" key="5">
    <source>
        <dbReference type="ARBA" id="ARBA00022989"/>
    </source>
</evidence>
<dbReference type="GO" id="GO:0006950">
    <property type="term" value="P:response to stress"/>
    <property type="evidence" value="ECO:0007669"/>
    <property type="project" value="UniProtKB-ARBA"/>
</dbReference>
<feature type="transmembrane region" description="Helical" evidence="7">
    <location>
        <begin position="121"/>
        <end position="140"/>
    </location>
</feature>
<comment type="similarity">
    <text evidence="2 7">Belongs to the derlin family.</text>
</comment>
<feature type="transmembrane region" description="Helical" evidence="7">
    <location>
        <begin position="17"/>
        <end position="37"/>
    </location>
</feature>
<keyword evidence="9" id="KW-1185">Reference proteome</keyword>
<evidence type="ECO:0000256" key="7">
    <source>
        <dbReference type="RuleBase" id="RU363059"/>
    </source>
</evidence>
<organism evidence="8 9">
    <name type="scientific">Cetraspora pellucida</name>
    <dbReference type="NCBI Taxonomy" id="1433469"/>
    <lineage>
        <taxon>Eukaryota</taxon>
        <taxon>Fungi</taxon>
        <taxon>Fungi incertae sedis</taxon>
        <taxon>Mucoromycota</taxon>
        <taxon>Glomeromycotina</taxon>
        <taxon>Glomeromycetes</taxon>
        <taxon>Diversisporales</taxon>
        <taxon>Gigasporaceae</taxon>
        <taxon>Cetraspora</taxon>
    </lineage>
</organism>